<dbReference type="InterPro" id="IPR037401">
    <property type="entry name" value="SnoaL-like"/>
</dbReference>
<evidence type="ECO:0000313" key="3">
    <source>
        <dbReference type="Proteomes" id="UP000035009"/>
    </source>
</evidence>
<gene>
    <name evidence="2" type="ORF">GM1_052_00070</name>
</gene>
<name>M3UNX7_GORML</name>
<dbReference type="Pfam" id="PF12680">
    <property type="entry name" value="SnoaL_2"/>
    <property type="match status" value="1"/>
</dbReference>
<dbReference type="STRING" id="410332.SAMN04488550_4042"/>
<reference evidence="2 3" key="1">
    <citation type="submission" date="2013-02" db="EMBL/GenBank/DDBJ databases">
        <title>Whole genome shotgun sequence of Gordonia malaquae NBRC 108250.</title>
        <authorList>
            <person name="Yoshida I."/>
            <person name="Hosoyama A."/>
            <person name="Tsuchikane K."/>
            <person name="Ando Y."/>
            <person name="Baba S."/>
            <person name="Ohji S."/>
            <person name="Hamada M."/>
            <person name="Tamura T."/>
            <person name="Yamazoe A."/>
            <person name="Yamazaki S."/>
            <person name="Fujita N."/>
        </authorList>
    </citation>
    <scope>NUCLEOTIDE SEQUENCE [LARGE SCALE GENOMIC DNA]</scope>
    <source>
        <strain evidence="2 3">NBRC 108250</strain>
    </source>
</reference>
<accession>M3UNX7</accession>
<proteinExistence type="predicted"/>
<evidence type="ECO:0000313" key="2">
    <source>
        <dbReference type="EMBL" id="GAC81935.1"/>
    </source>
</evidence>
<dbReference type="InterPro" id="IPR032710">
    <property type="entry name" value="NTF2-like_dom_sf"/>
</dbReference>
<dbReference type="eggNOG" id="COG4319">
    <property type="taxonomic scope" value="Bacteria"/>
</dbReference>
<sequence length="225" mass="24108">MDHRQTMLATAQGSPAAVAAHDKAAWLALFTDDGIVNDPVGSALHSGSDELSAFYDTFIAPNTVVFHPHHDIVCGDVVVRDVTLEIQMSDAVVLSVPVHLRYEMAGADHIAGLYAHWELPTMIRQMLGKGLAAAPVSLRLTKSLLQNQGLSGSAGFARGFSRVGAREKRAALEHLRTTQPDWTAGKCLAAGRYVTVSMSRAGEHAVAMVEFSGKSITDVTLFTDQ</sequence>
<organism evidence="2 3">
    <name type="scientific">Gordonia malaquae NBRC 108250</name>
    <dbReference type="NCBI Taxonomy" id="1223542"/>
    <lineage>
        <taxon>Bacteria</taxon>
        <taxon>Bacillati</taxon>
        <taxon>Actinomycetota</taxon>
        <taxon>Actinomycetes</taxon>
        <taxon>Mycobacteriales</taxon>
        <taxon>Gordoniaceae</taxon>
        <taxon>Gordonia</taxon>
    </lineage>
</organism>
<dbReference type="AlphaFoldDB" id="M3UNX7"/>
<dbReference type="Proteomes" id="UP000035009">
    <property type="component" value="Unassembled WGS sequence"/>
</dbReference>
<dbReference type="OrthoDB" id="5735022at2"/>
<dbReference type="SUPFAM" id="SSF54427">
    <property type="entry name" value="NTF2-like"/>
    <property type="match status" value="1"/>
</dbReference>
<feature type="domain" description="SnoaL-like" evidence="1">
    <location>
        <begin position="16"/>
        <end position="87"/>
    </location>
</feature>
<dbReference type="EMBL" id="BAOP01000052">
    <property type="protein sequence ID" value="GAC81935.1"/>
    <property type="molecule type" value="Genomic_DNA"/>
</dbReference>
<evidence type="ECO:0000259" key="1">
    <source>
        <dbReference type="Pfam" id="PF12680"/>
    </source>
</evidence>
<dbReference type="RefSeq" id="WP_008382092.1">
    <property type="nucleotide sequence ID" value="NZ_BAOP01000052.1"/>
</dbReference>
<dbReference type="Gene3D" id="3.10.450.50">
    <property type="match status" value="1"/>
</dbReference>
<comment type="caution">
    <text evidence="2">The sequence shown here is derived from an EMBL/GenBank/DDBJ whole genome shotgun (WGS) entry which is preliminary data.</text>
</comment>
<keyword evidence="3" id="KW-1185">Reference proteome</keyword>
<protein>
    <recommendedName>
        <fullName evidence="1">SnoaL-like domain-containing protein</fullName>
    </recommendedName>
</protein>